<protein>
    <submittedName>
        <fullName evidence="5">Lia operon protein LiaF</fullName>
    </submittedName>
</protein>
<dbReference type="Pfam" id="PF09922">
    <property type="entry name" value="LiaF-like_C"/>
    <property type="match status" value="1"/>
</dbReference>
<feature type="transmembrane region" description="Helical" evidence="2">
    <location>
        <begin position="12"/>
        <end position="33"/>
    </location>
</feature>
<dbReference type="RefSeq" id="WP_093856399.1">
    <property type="nucleotide sequence ID" value="NZ_BJVZ01000024.1"/>
</dbReference>
<organism evidence="5 6">
    <name type="scientific">Tenuibacillus multivorans</name>
    <dbReference type="NCBI Taxonomy" id="237069"/>
    <lineage>
        <taxon>Bacteria</taxon>
        <taxon>Bacillati</taxon>
        <taxon>Bacillota</taxon>
        <taxon>Bacilli</taxon>
        <taxon>Bacillales</taxon>
        <taxon>Bacillaceae</taxon>
        <taxon>Tenuibacillus</taxon>
    </lineage>
</organism>
<dbReference type="OrthoDB" id="1953204at2"/>
<keyword evidence="2" id="KW-0472">Membrane</keyword>
<dbReference type="InterPro" id="IPR054331">
    <property type="entry name" value="LiaF_TM"/>
</dbReference>
<dbReference type="AlphaFoldDB" id="A0A1H0A3E7"/>
<feature type="transmembrane region" description="Helical" evidence="2">
    <location>
        <begin position="45"/>
        <end position="62"/>
    </location>
</feature>
<evidence type="ECO:0000259" key="3">
    <source>
        <dbReference type="Pfam" id="PF09922"/>
    </source>
</evidence>
<accession>A0A1H0A3E7</accession>
<feature type="transmembrane region" description="Helical" evidence="2">
    <location>
        <begin position="69"/>
        <end position="85"/>
    </location>
</feature>
<evidence type="ECO:0000259" key="4">
    <source>
        <dbReference type="Pfam" id="PF22570"/>
    </source>
</evidence>
<evidence type="ECO:0000256" key="2">
    <source>
        <dbReference type="SAM" id="Phobius"/>
    </source>
</evidence>
<dbReference type="STRING" id="237069.SAMN05216498_1946"/>
<feature type="transmembrane region" description="Helical" evidence="2">
    <location>
        <begin position="97"/>
        <end position="114"/>
    </location>
</feature>
<keyword evidence="2" id="KW-0812">Transmembrane</keyword>
<evidence type="ECO:0000256" key="1">
    <source>
        <dbReference type="SAM" id="MobiDB-lite"/>
    </source>
</evidence>
<reference evidence="5 6" key="1">
    <citation type="submission" date="2016-10" db="EMBL/GenBank/DDBJ databases">
        <authorList>
            <person name="de Groot N.N."/>
        </authorList>
    </citation>
    <scope>NUCLEOTIDE SEQUENCE [LARGE SCALE GENOMIC DNA]</scope>
    <source>
        <strain evidence="5 6">CGMCC 1.3442</strain>
    </source>
</reference>
<name>A0A1H0A3E7_9BACI</name>
<feature type="domain" description="LiaF transmembrane" evidence="4">
    <location>
        <begin position="14"/>
        <end position="118"/>
    </location>
</feature>
<dbReference type="Pfam" id="PF22570">
    <property type="entry name" value="LiaF-TM"/>
    <property type="match status" value="1"/>
</dbReference>
<dbReference type="NCBIfam" id="NF040535">
    <property type="entry name" value="LiaF_C_term"/>
    <property type="match status" value="1"/>
</dbReference>
<evidence type="ECO:0000313" key="6">
    <source>
        <dbReference type="Proteomes" id="UP000199334"/>
    </source>
</evidence>
<gene>
    <name evidence="5" type="ORF">SAMN05216498_1946</name>
</gene>
<proteinExistence type="predicted"/>
<evidence type="ECO:0000313" key="5">
    <source>
        <dbReference type="EMBL" id="SDN28229.1"/>
    </source>
</evidence>
<dbReference type="Proteomes" id="UP000199334">
    <property type="component" value="Unassembled WGS sequence"/>
</dbReference>
<sequence length="305" mass="35543">MFAKAFAKLAKWLIAFILIGFGFVLILQNINIISLEISNVVWKSWPIIIVIIGMINFSNYFIPHKFGSWKFGSFLVIWGILLWLGNFDYIDFDFIDVWKLWPLILVYIGTNMLFGRKTVSIYMETSDDDKKKASKVSVNHFDDSGDSWKWDNGVEEDDPSSTNTEGNNKQHKNRKQSGYFKYHLNKKRHFVTDLNFSEDNWEVKDMNLWTGVGDLYFDFSKGYIPNRETKIYLRGYIADIQMKLPENVAYRIHANVNIGDVTIFEKNRSGMGSTLSYESEDYEKATRKVDIMMDYKIGDITVHSV</sequence>
<keyword evidence="6" id="KW-1185">Reference proteome</keyword>
<feature type="region of interest" description="Disordered" evidence="1">
    <location>
        <begin position="147"/>
        <end position="174"/>
    </location>
</feature>
<dbReference type="InterPro" id="IPR024425">
    <property type="entry name" value="LiaF-like_C"/>
</dbReference>
<keyword evidence="2" id="KW-1133">Transmembrane helix</keyword>
<dbReference type="InterPro" id="IPR047793">
    <property type="entry name" value="LiaF_C"/>
</dbReference>
<feature type="domain" description="Cell wall-active antibiotics response LiaF-like C-terminal" evidence="3">
    <location>
        <begin position="191"/>
        <end position="302"/>
    </location>
</feature>
<dbReference type="EMBL" id="FNIG01000003">
    <property type="protein sequence ID" value="SDN28229.1"/>
    <property type="molecule type" value="Genomic_DNA"/>
</dbReference>